<dbReference type="Proteomes" id="UP001341281">
    <property type="component" value="Chromosome 06"/>
</dbReference>
<gene>
    <name evidence="1" type="ORF">U9M48_028241</name>
</gene>
<reference evidence="1 2" key="1">
    <citation type="submission" date="2024-02" db="EMBL/GenBank/DDBJ databases">
        <title>High-quality chromosome-scale genome assembly of Pensacola bahiagrass (Paspalum notatum Flugge var. saurae).</title>
        <authorList>
            <person name="Vega J.M."/>
            <person name="Podio M."/>
            <person name="Orjuela J."/>
            <person name="Siena L.A."/>
            <person name="Pessino S.C."/>
            <person name="Combes M.C."/>
            <person name="Mariac C."/>
            <person name="Albertini E."/>
            <person name="Pupilli F."/>
            <person name="Ortiz J.P.A."/>
            <person name="Leblanc O."/>
        </authorList>
    </citation>
    <scope>NUCLEOTIDE SEQUENCE [LARGE SCALE GENOMIC DNA]</scope>
    <source>
        <strain evidence="1">R1</strain>
        <tissue evidence="1">Leaf</tissue>
    </source>
</reference>
<evidence type="ECO:0000313" key="2">
    <source>
        <dbReference type="Proteomes" id="UP001341281"/>
    </source>
</evidence>
<evidence type="ECO:0000313" key="1">
    <source>
        <dbReference type="EMBL" id="WVZ80790.1"/>
    </source>
</evidence>
<sequence>MAAGSQTSGNPMNFVLGIARFSQQAHIAGTIDDDLKEFSYKDEKQSRRMEMPRIADFTNPSAGSMTWQAFQLVKYGCSWAYFQVGRLVGEAERLSPLVRVFLT</sequence>
<protein>
    <submittedName>
        <fullName evidence="1">Uncharacterized protein</fullName>
    </submittedName>
</protein>
<keyword evidence="2" id="KW-1185">Reference proteome</keyword>
<accession>A0AAQ3TW34</accession>
<proteinExistence type="predicted"/>
<organism evidence="1 2">
    <name type="scientific">Paspalum notatum var. saurae</name>
    <dbReference type="NCBI Taxonomy" id="547442"/>
    <lineage>
        <taxon>Eukaryota</taxon>
        <taxon>Viridiplantae</taxon>
        <taxon>Streptophyta</taxon>
        <taxon>Embryophyta</taxon>
        <taxon>Tracheophyta</taxon>
        <taxon>Spermatophyta</taxon>
        <taxon>Magnoliopsida</taxon>
        <taxon>Liliopsida</taxon>
        <taxon>Poales</taxon>
        <taxon>Poaceae</taxon>
        <taxon>PACMAD clade</taxon>
        <taxon>Panicoideae</taxon>
        <taxon>Andropogonodae</taxon>
        <taxon>Paspaleae</taxon>
        <taxon>Paspalinae</taxon>
        <taxon>Paspalum</taxon>
    </lineage>
</organism>
<dbReference type="EMBL" id="CP144750">
    <property type="protein sequence ID" value="WVZ80790.1"/>
    <property type="molecule type" value="Genomic_DNA"/>
</dbReference>
<name>A0AAQ3TW34_PASNO</name>
<dbReference type="AlphaFoldDB" id="A0AAQ3TW34"/>